<name>A0ABV4WJD8_9CYAN</name>
<comment type="caution">
    <text evidence="1">The sequence shown here is derived from an EMBL/GenBank/DDBJ whole genome shotgun (WGS) entry which is preliminary data.</text>
</comment>
<proteinExistence type="predicted"/>
<evidence type="ECO:0000313" key="2">
    <source>
        <dbReference type="Proteomes" id="UP001576780"/>
    </source>
</evidence>
<dbReference type="InterPro" id="IPR019270">
    <property type="entry name" value="DUF2283"/>
</dbReference>
<organism evidence="1 2">
    <name type="scientific">Floridaenema evergladense BLCC-F167</name>
    <dbReference type="NCBI Taxonomy" id="3153639"/>
    <lineage>
        <taxon>Bacteria</taxon>
        <taxon>Bacillati</taxon>
        <taxon>Cyanobacteriota</taxon>
        <taxon>Cyanophyceae</taxon>
        <taxon>Oscillatoriophycideae</taxon>
        <taxon>Aerosakkonematales</taxon>
        <taxon>Aerosakkonemataceae</taxon>
        <taxon>Floridanema</taxon>
        <taxon>Floridanema evergladense</taxon>
    </lineage>
</organism>
<keyword evidence="2" id="KW-1185">Reference proteome</keyword>
<reference evidence="1 2" key="1">
    <citation type="submission" date="2024-09" db="EMBL/GenBank/DDBJ databases">
        <title>Floridaenema gen nov. (Aerosakkonemataceae, Aerosakkonematales ord. nov., Cyanobacteria) from benthic tropical and subtropical fresh waters, with the description of four new species.</title>
        <authorList>
            <person name="Moretto J.A."/>
            <person name="Berthold D.E."/>
            <person name="Lefler F.W."/>
            <person name="Huang I.-S."/>
            <person name="Laughinghouse H. IV."/>
        </authorList>
    </citation>
    <scope>NUCLEOTIDE SEQUENCE [LARGE SCALE GENOMIC DNA]</scope>
    <source>
        <strain evidence="1 2">BLCC-F167</strain>
    </source>
</reference>
<protein>
    <submittedName>
        <fullName evidence="1">DUF2283 domain-containing protein</fullName>
    </submittedName>
</protein>
<dbReference type="Pfam" id="PF10049">
    <property type="entry name" value="DUF2283"/>
    <property type="match status" value="1"/>
</dbReference>
<evidence type="ECO:0000313" key="1">
    <source>
        <dbReference type="EMBL" id="MFB2835170.1"/>
    </source>
</evidence>
<accession>A0ABV4WJD8</accession>
<dbReference type="Proteomes" id="UP001576780">
    <property type="component" value="Unassembled WGS sequence"/>
</dbReference>
<dbReference type="EMBL" id="JBHFNT010000097">
    <property type="protein sequence ID" value="MFB2835170.1"/>
    <property type="molecule type" value="Genomic_DNA"/>
</dbReference>
<dbReference type="RefSeq" id="WP_413277592.1">
    <property type="nucleotide sequence ID" value="NZ_JBHFNT010000097.1"/>
</dbReference>
<sequence>MKISYDSEIDALYIRLVEGKHECRILQLTEEIALNIGENELLVGIEILDATEVLGAGNVPNVVLENISFTVA</sequence>
<gene>
    <name evidence="1" type="ORF">ACE1CA_11620</name>
</gene>